<protein>
    <submittedName>
        <fullName evidence="2">Uncharacterized protein</fullName>
    </submittedName>
</protein>
<dbReference type="EMBL" id="JABSTU010000004">
    <property type="protein sequence ID" value="KAH8033661.1"/>
    <property type="molecule type" value="Genomic_DNA"/>
</dbReference>
<evidence type="ECO:0000313" key="2">
    <source>
        <dbReference type="EMBL" id="KAH8033661.1"/>
    </source>
</evidence>
<proteinExistence type="predicted"/>
<comment type="caution">
    <text evidence="2">The sequence shown here is derived from an EMBL/GenBank/DDBJ whole genome shotgun (WGS) entry which is preliminary data.</text>
</comment>
<dbReference type="Proteomes" id="UP000821866">
    <property type="component" value="Chromosome 2"/>
</dbReference>
<reference evidence="2" key="2">
    <citation type="submission" date="2021-09" db="EMBL/GenBank/DDBJ databases">
        <authorList>
            <person name="Jia N."/>
            <person name="Wang J."/>
            <person name="Shi W."/>
            <person name="Du L."/>
            <person name="Sun Y."/>
            <person name="Zhan W."/>
            <person name="Jiang J."/>
            <person name="Wang Q."/>
            <person name="Zhang B."/>
            <person name="Ji P."/>
            <person name="Sakyi L.B."/>
            <person name="Cui X."/>
            <person name="Yuan T."/>
            <person name="Jiang B."/>
            <person name="Yang W."/>
            <person name="Lam T.T.-Y."/>
            <person name="Chang Q."/>
            <person name="Ding S."/>
            <person name="Wang X."/>
            <person name="Zhu J."/>
            <person name="Ruan X."/>
            <person name="Zhao L."/>
            <person name="Wei J."/>
            <person name="Que T."/>
            <person name="Du C."/>
            <person name="Cheng J."/>
            <person name="Dai P."/>
            <person name="Han X."/>
            <person name="Huang E."/>
            <person name="Gao Y."/>
            <person name="Liu J."/>
            <person name="Shao H."/>
            <person name="Ye R."/>
            <person name="Li L."/>
            <person name="Wei W."/>
            <person name="Wang X."/>
            <person name="Wang C."/>
            <person name="Huo Q."/>
            <person name="Li W."/>
            <person name="Guo W."/>
            <person name="Chen H."/>
            <person name="Chen S."/>
            <person name="Zhou L."/>
            <person name="Zhou L."/>
            <person name="Ni X."/>
            <person name="Tian J."/>
            <person name="Zhou Y."/>
            <person name="Sheng Y."/>
            <person name="Liu T."/>
            <person name="Pan Y."/>
            <person name="Xia L."/>
            <person name="Li J."/>
            <person name="Zhao F."/>
            <person name="Cao W."/>
        </authorList>
    </citation>
    <scope>NUCLEOTIDE SEQUENCE</scope>
    <source>
        <strain evidence="2">Rmic-2018</strain>
        <tissue evidence="2">Larvae</tissue>
    </source>
</reference>
<reference evidence="2" key="1">
    <citation type="journal article" date="2020" name="Cell">
        <title>Large-Scale Comparative Analyses of Tick Genomes Elucidate Their Genetic Diversity and Vector Capacities.</title>
        <authorList>
            <consortium name="Tick Genome and Microbiome Consortium (TIGMIC)"/>
            <person name="Jia N."/>
            <person name="Wang J."/>
            <person name="Shi W."/>
            <person name="Du L."/>
            <person name="Sun Y."/>
            <person name="Zhan W."/>
            <person name="Jiang J.F."/>
            <person name="Wang Q."/>
            <person name="Zhang B."/>
            <person name="Ji P."/>
            <person name="Bell-Sakyi L."/>
            <person name="Cui X.M."/>
            <person name="Yuan T.T."/>
            <person name="Jiang B.G."/>
            <person name="Yang W.F."/>
            <person name="Lam T.T."/>
            <person name="Chang Q.C."/>
            <person name="Ding S.J."/>
            <person name="Wang X.J."/>
            <person name="Zhu J.G."/>
            <person name="Ruan X.D."/>
            <person name="Zhao L."/>
            <person name="Wei J.T."/>
            <person name="Ye R.Z."/>
            <person name="Que T.C."/>
            <person name="Du C.H."/>
            <person name="Zhou Y.H."/>
            <person name="Cheng J.X."/>
            <person name="Dai P.F."/>
            <person name="Guo W.B."/>
            <person name="Han X.H."/>
            <person name="Huang E.J."/>
            <person name="Li L.F."/>
            <person name="Wei W."/>
            <person name="Gao Y.C."/>
            <person name="Liu J.Z."/>
            <person name="Shao H.Z."/>
            <person name="Wang X."/>
            <person name="Wang C.C."/>
            <person name="Yang T.C."/>
            <person name="Huo Q.B."/>
            <person name="Li W."/>
            <person name="Chen H.Y."/>
            <person name="Chen S.E."/>
            <person name="Zhou L.G."/>
            <person name="Ni X.B."/>
            <person name="Tian J.H."/>
            <person name="Sheng Y."/>
            <person name="Liu T."/>
            <person name="Pan Y.S."/>
            <person name="Xia L.Y."/>
            <person name="Li J."/>
            <person name="Zhao F."/>
            <person name="Cao W.C."/>
        </authorList>
    </citation>
    <scope>NUCLEOTIDE SEQUENCE</scope>
    <source>
        <strain evidence="2">Rmic-2018</strain>
    </source>
</reference>
<evidence type="ECO:0000313" key="3">
    <source>
        <dbReference type="Proteomes" id="UP000821866"/>
    </source>
</evidence>
<keyword evidence="1" id="KW-0732">Signal</keyword>
<dbReference type="AlphaFoldDB" id="A0A9J6EHQ8"/>
<feature type="chain" id="PRO_5039918341" evidence="1">
    <location>
        <begin position="31"/>
        <end position="137"/>
    </location>
</feature>
<sequence length="137" mass="15332">MIPNMTWLHSLQWLLLVTAITALQWPGAQAQVGLVSADMEVSMMNSTLATTRSTTSSTTTTTKPDRAEQVFNDILERMTRFATREFYPLASELIYDPRLSPGCIGSLMKIGTALRTLDIWAVESELHIIMLLQTLDQ</sequence>
<evidence type="ECO:0000256" key="1">
    <source>
        <dbReference type="SAM" id="SignalP"/>
    </source>
</evidence>
<accession>A0A9J6EHQ8</accession>
<keyword evidence="3" id="KW-1185">Reference proteome</keyword>
<feature type="signal peptide" evidence="1">
    <location>
        <begin position="1"/>
        <end position="30"/>
    </location>
</feature>
<gene>
    <name evidence="2" type="ORF">HPB51_015007</name>
</gene>
<dbReference type="VEuPathDB" id="VectorBase:LOC119162156"/>
<name>A0A9J6EHQ8_RHIMP</name>
<organism evidence="2 3">
    <name type="scientific">Rhipicephalus microplus</name>
    <name type="common">Cattle tick</name>
    <name type="synonym">Boophilus microplus</name>
    <dbReference type="NCBI Taxonomy" id="6941"/>
    <lineage>
        <taxon>Eukaryota</taxon>
        <taxon>Metazoa</taxon>
        <taxon>Ecdysozoa</taxon>
        <taxon>Arthropoda</taxon>
        <taxon>Chelicerata</taxon>
        <taxon>Arachnida</taxon>
        <taxon>Acari</taxon>
        <taxon>Parasitiformes</taxon>
        <taxon>Ixodida</taxon>
        <taxon>Ixodoidea</taxon>
        <taxon>Ixodidae</taxon>
        <taxon>Rhipicephalinae</taxon>
        <taxon>Rhipicephalus</taxon>
        <taxon>Boophilus</taxon>
    </lineage>
</organism>